<dbReference type="InterPro" id="IPR013320">
    <property type="entry name" value="ConA-like_dom_sf"/>
</dbReference>
<keyword evidence="7" id="KW-0723">Serine/threonine-protein kinase</keyword>
<keyword evidence="9 21" id="KW-0812">Transmembrane</keyword>
<evidence type="ECO:0000256" key="15">
    <source>
        <dbReference type="ARBA" id="ARBA00022989"/>
    </source>
</evidence>
<keyword evidence="17" id="KW-0675">Receptor</keyword>
<dbReference type="GO" id="GO:0004674">
    <property type="term" value="F:protein serine/threonine kinase activity"/>
    <property type="evidence" value="ECO:0007669"/>
    <property type="project" value="UniProtKB-KW"/>
</dbReference>
<evidence type="ECO:0000313" key="24">
    <source>
        <dbReference type="EMBL" id="KAK4582332.1"/>
    </source>
</evidence>
<evidence type="ECO:0000256" key="3">
    <source>
        <dbReference type="ARBA" id="ARBA00008536"/>
    </source>
</evidence>
<dbReference type="GO" id="GO:0030246">
    <property type="term" value="F:carbohydrate binding"/>
    <property type="evidence" value="ECO:0007669"/>
    <property type="project" value="UniProtKB-KW"/>
</dbReference>
<evidence type="ECO:0000256" key="1">
    <source>
        <dbReference type="ARBA" id="ARBA00004251"/>
    </source>
</evidence>
<keyword evidence="13" id="KW-0418">Kinase</keyword>
<dbReference type="PROSITE" id="PS50011">
    <property type="entry name" value="PROTEIN_KINASE_DOM"/>
    <property type="match status" value="1"/>
</dbReference>
<comment type="caution">
    <text evidence="24">The sequence shown here is derived from an EMBL/GenBank/DDBJ whole genome shotgun (WGS) entry which is preliminary data.</text>
</comment>
<evidence type="ECO:0000256" key="20">
    <source>
        <dbReference type="PROSITE-ProRule" id="PRU10141"/>
    </source>
</evidence>
<dbReference type="FunFam" id="1.10.510.10:FF:000108">
    <property type="entry name" value="L-type lectin-domain containing receptor kinase S.4"/>
    <property type="match status" value="1"/>
</dbReference>
<dbReference type="InterPro" id="IPR017441">
    <property type="entry name" value="Protein_kinase_ATP_BS"/>
</dbReference>
<evidence type="ECO:0000256" key="21">
    <source>
        <dbReference type="SAM" id="Phobius"/>
    </source>
</evidence>
<dbReference type="Pfam" id="PF00139">
    <property type="entry name" value="Lectin_legB"/>
    <property type="match status" value="1"/>
</dbReference>
<dbReference type="AlphaFoldDB" id="A0AAN7EYE1"/>
<keyword evidence="11" id="KW-0430">Lectin</keyword>
<reference evidence="24 25" key="1">
    <citation type="journal article" date="2023" name="G3 (Bethesda)">
        <title>A haplotype-resolved chromosome-scale genome for Quercus rubra L. provides insights into the genetics of adaptive traits for red oak species.</title>
        <authorList>
            <person name="Kapoor B."/>
            <person name="Jenkins J."/>
            <person name="Schmutz J."/>
            <person name="Zhebentyayeva T."/>
            <person name="Kuelheim C."/>
            <person name="Coggeshall M."/>
            <person name="Heim C."/>
            <person name="Lasky J.R."/>
            <person name="Leites L."/>
            <person name="Islam-Faridi N."/>
            <person name="Romero-Severson J."/>
            <person name="DeLeo V.L."/>
            <person name="Lucas S.M."/>
            <person name="Lazic D."/>
            <person name="Gailing O."/>
            <person name="Carlson J."/>
            <person name="Staton M."/>
        </authorList>
    </citation>
    <scope>NUCLEOTIDE SEQUENCE [LARGE SCALE GENOMIC DNA]</scope>
    <source>
        <strain evidence="24">Pseudo-F2</strain>
    </source>
</reference>
<evidence type="ECO:0000256" key="2">
    <source>
        <dbReference type="ARBA" id="ARBA00007606"/>
    </source>
</evidence>
<sequence>MVLAMSFAFLLFFPIVVQSQATEFIFNGFNGSEMSRISLEGASIVKPSGALKLTNASNDVIGHAFYTNPIDMYSNSSLYPNASSFSTSFVFAIKPSTSSPGGYGLAFTLSPSKQFPGAQPEHYLGIFNSCIDGNASNHVFAVEFDTVKGYKQNSDIEGNHVGVNINSMVSIRSWAAGYYEYDKDNDANFNELTLQSGDPIRAWIQYDGVKKVVNVTISPFLEEERKPTKPLISHPIDLTSVLKKTMYVGFSAATGQKTSFHYILGWSFSTNITAPSLNISQLPLPPPMENSSSAYKPLVKVVIASLSAAITLILLGILFFFTCFKKMVQHQSLEDWELDCPHRFQYKDLYAATKGFKETGVIGVGGFGAVYKGIVPATGSEVAVKKIVHNSIQGMREFAAEIESLGRLRHKNLVNLQGWCKRKNDLLIVYDYIPNGSLDALIFKPKNNFVLTWDTRYNILKGIAAGLLYLHEEWEQVVIHRDVKSSNVLIDAELNARLGDFGLARLFDHDKLSHTTNVVGTIGYIAPELARTGKVSTSSDVFAYGILLLEVATGRRPIGSSNFVLVDWVMECHQLGQILDALDPKLNSNYMVDEAELVLQLGLLCSHHKPEARPTMRQVTRYLSGDDPLPAVVDWGSVDFRSVSEMNSRNLEVISGYMTTTPYHSSSIGDITSSSIDAGR</sequence>
<evidence type="ECO:0000256" key="18">
    <source>
        <dbReference type="ARBA" id="ARBA00047899"/>
    </source>
</evidence>
<evidence type="ECO:0000313" key="25">
    <source>
        <dbReference type="Proteomes" id="UP001324115"/>
    </source>
</evidence>
<gene>
    <name evidence="24" type="ORF">RGQ29_025494</name>
</gene>
<comment type="similarity">
    <text evidence="3">In the N-terminal section; belongs to the leguminous lectin family.</text>
</comment>
<keyword evidence="8" id="KW-0808">Transferase</keyword>
<dbReference type="SMART" id="SM00220">
    <property type="entry name" value="S_TKc"/>
    <property type="match status" value="1"/>
</dbReference>
<keyword evidence="10 22" id="KW-0732">Signal</keyword>
<dbReference type="Gene3D" id="2.60.120.200">
    <property type="match status" value="1"/>
</dbReference>
<evidence type="ECO:0000256" key="16">
    <source>
        <dbReference type="ARBA" id="ARBA00023136"/>
    </source>
</evidence>
<feature type="binding site" evidence="20">
    <location>
        <position position="386"/>
    </location>
    <ligand>
        <name>ATP</name>
        <dbReference type="ChEBI" id="CHEBI:30616"/>
    </ligand>
</feature>
<comment type="catalytic activity">
    <reaction evidence="19">
        <text>L-seryl-[protein] + ATP = O-phospho-L-seryl-[protein] + ADP + H(+)</text>
        <dbReference type="Rhea" id="RHEA:17989"/>
        <dbReference type="Rhea" id="RHEA-COMP:9863"/>
        <dbReference type="Rhea" id="RHEA-COMP:11604"/>
        <dbReference type="ChEBI" id="CHEBI:15378"/>
        <dbReference type="ChEBI" id="CHEBI:29999"/>
        <dbReference type="ChEBI" id="CHEBI:30616"/>
        <dbReference type="ChEBI" id="CHEBI:83421"/>
        <dbReference type="ChEBI" id="CHEBI:456216"/>
        <dbReference type="EC" id="2.7.11.1"/>
    </reaction>
</comment>
<dbReference type="InterPro" id="IPR008271">
    <property type="entry name" value="Ser/Thr_kinase_AS"/>
</dbReference>
<dbReference type="InterPro" id="IPR001220">
    <property type="entry name" value="Legume_lectin_dom"/>
</dbReference>
<accession>A0AAN7EYE1</accession>
<dbReference type="FunFam" id="2.60.120.200:FF:000096">
    <property type="entry name" value="L-type lectin-domain containing receptor kinase V.9"/>
    <property type="match status" value="1"/>
</dbReference>
<dbReference type="GO" id="GO:0005524">
    <property type="term" value="F:ATP binding"/>
    <property type="evidence" value="ECO:0007669"/>
    <property type="project" value="UniProtKB-UniRule"/>
</dbReference>
<evidence type="ECO:0000256" key="22">
    <source>
        <dbReference type="SAM" id="SignalP"/>
    </source>
</evidence>
<evidence type="ECO:0000256" key="11">
    <source>
        <dbReference type="ARBA" id="ARBA00022734"/>
    </source>
</evidence>
<dbReference type="GO" id="GO:0009738">
    <property type="term" value="P:abscisic acid-activated signaling pathway"/>
    <property type="evidence" value="ECO:0007669"/>
    <property type="project" value="UniProtKB-ARBA"/>
</dbReference>
<proteinExistence type="inferred from homology"/>
<dbReference type="CDD" id="cd06899">
    <property type="entry name" value="lectin_legume_LecRK_Arcelin_ConA"/>
    <property type="match status" value="1"/>
</dbReference>
<evidence type="ECO:0000256" key="17">
    <source>
        <dbReference type="ARBA" id="ARBA00023170"/>
    </source>
</evidence>
<evidence type="ECO:0000259" key="23">
    <source>
        <dbReference type="PROSITE" id="PS50011"/>
    </source>
</evidence>
<evidence type="ECO:0000256" key="9">
    <source>
        <dbReference type="ARBA" id="ARBA00022692"/>
    </source>
</evidence>
<keyword evidence="12 20" id="KW-0547">Nucleotide-binding</keyword>
<dbReference type="PROSITE" id="PS00108">
    <property type="entry name" value="PROTEIN_KINASE_ST"/>
    <property type="match status" value="1"/>
</dbReference>
<comment type="catalytic activity">
    <reaction evidence="18">
        <text>L-threonyl-[protein] + ATP = O-phospho-L-threonyl-[protein] + ADP + H(+)</text>
        <dbReference type="Rhea" id="RHEA:46608"/>
        <dbReference type="Rhea" id="RHEA-COMP:11060"/>
        <dbReference type="Rhea" id="RHEA-COMP:11605"/>
        <dbReference type="ChEBI" id="CHEBI:15378"/>
        <dbReference type="ChEBI" id="CHEBI:30013"/>
        <dbReference type="ChEBI" id="CHEBI:30616"/>
        <dbReference type="ChEBI" id="CHEBI:61977"/>
        <dbReference type="ChEBI" id="CHEBI:456216"/>
        <dbReference type="EC" id="2.7.11.1"/>
    </reaction>
</comment>
<feature type="signal peptide" evidence="22">
    <location>
        <begin position="1"/>
        <end position="19"/>
    </location>
</feature>
<dbReference type="InterPro" id="IPR011009">
    <property type="entry name" value="Kinase-like_dom_sf"/>
</dbReference>
<evidence type="ECO:0000256" key="10">
    <source>
        <dbReference type="ARBA" id="ARBA00022729"/>
    </source>
</evidence>
<dbReference type="SUPFAM" id="SSF56112">
    <property type="entry name" value="Protein kinase-like (PK-like)"/>
    <property type="match status" value="1"/>
</dbReference>
<dbReference type="CDD" id="cd14066">
    <property type="entry name" value="STKc_IRAK"/>
    <property type="match status" value="1"/>
</dbReference>
<dbReference type="Pfam" id="PF00069">
    <property type="entry name" value="Pkinase"/>
    <property type="match status" value="1"/>
</dbReference>
<organism evidence="24 25">
    <name type="scientific">Quercus rubra</name>
    <name type="common">Northern red oak</name>
    <name type="synonym">Quercus borealis</name>
    <dbReference type="NCBI Taxonomy" id="3512"/>
    <lineage>
        <taxon>Eukaryota</taxon>
        <taxon>Viridiplantae</taxon>
        <taxon>Streptophyta</taxon>
        <taxon>Embryophyta</taxon>
        <taxon>Tracheophyta</taxon>
        <taxon>Spermatophyta</taxon>
        <taxon>Magnoliopsida</taxon>
        <taxon>eudicotyledons</taxon>
        <taxon>Gunneridae</taxon>
        <taxon>Pentapetalae</taxon>
        <taxon>rosids</taxon>
        <taxon>fabids</taxon>
        <taxon>Fagales</taxon>
        <taxon>Fagaceae</taxon>
        <taxon>Quercus</taxon>
    </lineage>
</organism>
<dbReference type="GO" id="GO:0005886">
    <property type="term" value="C:plasma membrane"/>
    <property type="evidence" value="ECO:0007669"/>
    <property type="project" value="UniProtKB-SubCell"/>
</dbReference>
<evidence type="ECO:0000256" key="14">
    <source>
        <dbReference type="ARBA" id="ARBA00022840"/>
    </source>
</evidence>
<evidence type="ECO:0000256" key="4">
    <source>
        <dbReference type="ARBA" id="ARBA00010217"/>
    </source>
</evidence>
<feature type="chain" id="PRO_5042908081" description="non-specific serine/threonine protein kinase" evidence="22">
    <location>
        <begin position="20"/>
        <end position="680"/>
    </location>
</feature>
<evidence type="ECO:0000256" key="12">
    <source>
        <dbReference type="ARBA" id="ARBA00022741"/>
    </source>
</evidence>
<dbReference type="GO" id="GO:0009845">
    <property type="term" value="P:seed germination"/>
    <property type="evidence" value="ECO:0007669"/>
    <property type="project" value="UniProtKB-ARBA"/>
</dbReference>
<keyword evidence="25" id="KW-1185">Reference proteome</keyword>
<name>A0AAN7EYE1_QUERU</name>
<dbReference type="Proteomes" id="UP001324115">
    <property type="component" value="Unassembled WGS sequence"/>
</dbReference>
<evidence type="ECO:0000256" key="6">
    <source>
        <dbReference type="ARBA" id="ARBA00022475"/>
    </source>
</evidence>
<keyword evidence="6" id="KW-1003">Cell membrane</keyword>
<dbReference type="PROSITE" id="PS00107">
    <property type="entry name" value="PROTEIN_KINASE_ATP"/>
    <property type="match status" value="1"/>
</dbReference>
<keyword evidence="16 21" id="KW-0472">Membrane</keyword>
<feature type="domain" description="Protein kinase" evidence="23">
    <location>
        <begin position="356"/>
        <end position="630"/>
    </location>
</feature>
<dbReference type="Gene3D" id="1.10.510.10">
    <property type="entry name" value="Transferase(Phosphotransferase) domain 1"/>
    <property type="match status" value="1"/>
</dbReference>
<keyword evidence="15 21" id="KW-1133">Transmembrane helix</keyword>
<dbReference type="SUPFAM" id="SSF49899">
    <property type="entry name" value="Concanavalin A-like lectins/glucanases"/>
    <property type="match status" value="1"/>
</dbReference>
<evidence type="ECO:0000256" key="8">
    <source>
        <dbReference type="ARBA" id="ARBA00022679"/>
    </source>
</evidence>
<evidence type="ECO:0000256" key="5">
    <source>
        <dbReference type="ARBA" id="ARBA00012513"/>
    </source>
</evidence>
<keyword evidence="14 20" id="KW-0067">ATP-binding</keyword>
<evidence type="ECO:0000256" key="19">
    <source>
        <dbReference type="ARBA" id="ARBA00048679"/>
    </source>
</evidence>
<dbReference type="PANTHER" id="PTHR27007">
    <property type="match status" value="1"/>
</dbReference>
<feature type="transmembrane region" description="Helical" evidence="21">
    <location>
        <begin position="301"/>
        <end position="324"/>
    </location>
</feature>
<dbReference type="EMBL" id="JAXUIC010000007">
    <property type="protein sequence ID" value="KAK4582332.1"/>
    <property type="molecule type" value="Genomic_DNA"/>
</dbReference>
<dbReference type="EC" id="2.7.11.1" evidence="5"/>
<evidence type="ECO:0000256" key="7">
    <source>
        <dbReference type="ARBA" id="ARBA00022527"/>
    </source>
</evidence>
<protein>
    <recommendedName>
        <fullName evidence="5">non-specific serine/threonine protein kinase</fullName>
        <ecNumber evidence="5">2.7.11.1</ecNumber>
    </recommendedName>
</protein>
<dbReference type="InterPro" id="IPR050528">
    <property type="entry name" value="L-type_Lectin-RKs"/>
</dbReference>
<comment type="subcellular location">
    <subcellularLocation>
        <location evidence="1">Cell membrane</location>
        <topology evidence="1">Single-pass type I membrane protein</topology>
    </subcellularLocation>
</comment>
<dbReference type="InterPro" id="IPR000719">
    <property type="entry name" value="Prot_kinase_dom"/>
</dbReference>
<dbReference type="FunFam" id="3.30.200.20:FF:000491">
    <property type="entry name" value="Lectin-domain containing receptor kinase VI.3"/>
    <property type="match status" value="1"/>
</dbReference>
<dbReference type="Gene3D" id="3.30.200.20">
    <property type="entry name" value="Phosphorylase Kinase, domain 1"/>
    <property type="match status" value="1"/>
</dbReference>
<comment type="similarity">
    <text evidence="2">Belongs to the leguminous lectin family.</text>
</comment>
<evidence type="ECO:0000256" key="13">
    <source>
        <dbReference type="ARBA" id="ARBA00022777"/>
    </source>
</evidence>
<comment type="similarity">
    <text evidence="4">In the C-terminal section; belongs to the protein kinase superfamily. Ser/Thr protein kinase family.</text>
</comment>